<dbReference type="SUPFAM" id="SSF102215">
    <property type="entry name" value="Creatininase"/>
    <property type="match status" value="1"/>
</dbReference>
<evidence type="ECO:0000256" key="2">
    <source>
        <dbReference type="ARBA" id="ARBA00022723"/>
    </source>
</evidence>
<comment type="caution">
    <text evidence="6">The sequence shown here is derived from an EMBL/GenBank/DDBJ whole genome shotgun (WGS) entry which is preliminary data.</text>
</comment>
<protein>
    <submittedName>
        <fullName evidence="6">Creatinine amidohydrolase</fullName>
    </submittedName>
</protein>
<evidence type="ECO:0000256" key="1">
    <source>
        <dbReference type="ARBA" id="ARBA00001947"/>
    </source>
</evidence>
<dbReference type="RefSeq" id="WP_115752273.1">
    <property type="nucleotide sequence ID" value="NZ_LARY01000001.1"/>
</dbReference>
<organism evidence="6 7">
    <name type="scientific">Listeria kieliensis</name>
    <dbReference type="NCBI Taxonomy" id="1621700"/>
    <lineage>
        <taxon>Bacteria</taxon>
        <taxon>Bacillati</taxon>
        <taxon>Bacillota</taxon>
        <taxon>Bacilli</taxon>
        <taxon>Bacillales</taxon>
        <taxon>Listeriaceae</taxon>
        <taxon>Listeria</taxon>
    </lineage>
</organism>
<reference evidence="7" key="1">
    <citation type="submission" date="2015-04" db="EMBL/GenBank/DDBJ databases">
        <authorList>
            <person name="Schardt J."/>
            <person name="Mueller-Herbst S."/>
            <person name="Scherer S."/>
            <person name="Huptas C."/>
        </authorList>
    </citation>
    <scope>NUCLEOTIDE SEQUENCE [LARGE SCALE GENOMIC DNA]</scope>
    <source>
        <strain evidence="7">Kiel-L1</strain>
    </source>
</reference>
<dbReference type="PANTHER" id="PTHR35005">
    <property type="entry name" value="3-DEHYDRO-SCYLLO-INOSOSE HYDROLASE"/>
    <property type="match status" value="1"/>
</dbReference>
<keyword evidence="2" id="KW-0479">Metal-binding</keyword>
<dbReference type="GO" id="GO:0016811">
    <property type="term" value="F:hydrolase activity, acting on carbon-nitrogen (but not peptide) bonds, in linear amides"/>
    <property type="evidence" value="ECO:0007669"/>
    <property type="project" value="TreeGrafter"/>
</dbReference>
<accession>A0A3D8TWR2</accession>
<dbReference type="Pfam" id="PF02633">
    <property type="entry name" value="Creatininase"/>
    <property type="match status" value="1"/>
</dbReference>
<keyword evidence="3 6" id="KW-0378">Hydrolase</keyword>
<dbReference type="AlphaFoldDB" id="A0A3D8TWR2"/>
<comment type="similarity">
    <text evidence="5">Belongs to the creatininase superfamily.</text>
</comment>
<dbReference type="InterPro" id="IPR003785">
    <property type="entry name" value="Creatininase/forma_Hydrolase"/>
</dbReference>
<comment type="cofactor">
    <cofactor evidence="1">
        <name>Zn(2+)</name>
        <dbReference type="ChEBI" id="CHEBI:29105"/>
    </cofactor>
</comment>
<dbReference type="InterPro" id="IPR024087">
    <property type="entry name" value="Creatininase-like_sf"/>
</dbReference>
<sequence>MKFAACSSYEIAAQITKTTPVILPVGAVEAHGPHLPLETDNLLAERYADRIADKKNGLVLPVLPYGQVFSLQDFPGSLSLSNETMIQMIFEIGEGLYKQGVRLFVLISGHLGNMTALKEGARKLFLKHPDMRVLHIFYPNIQKLAADVREGKANHHTYIHACEIETSLMLYLASEHVEMEKAIDDPPILPLDADYTPMPWQNFTESAVLGEATLATAEKGEYLIETTLKTCLELIEIEQDKIRKAEEMA</sequence>
<evidence type="ECO:0000313" key="6">
    <source>
        <dbReference type="EMBL" id="RDX02584.1"/>
    </source>
</evidence>
<evidence type="ECO:0000256" key="4">
    <source>
        <dbReference type="ARBA" id="ARBA00022833"/>
    </source>
</evidence>
<dbReference type="EMBL" id="LARY01000001">
    <property type="protein sequence ID" value="RDX02584.1"/>
    <property type="molecule type" value="Genomic_DNA"/>
</dbReference>
<keyword evidence="7" id="KW-1185">Reference proteome</keyword>
<dbReference type="PANTHER" id="PTHR35005:SF1">
    <property type="entry name" value="2-AMINO-5-FORMYLAMINO-6-RIBOSYLAMINOPYRIMIDIN-4(3H)-ONE 5'-MONOPHOSPHATE DEFORMYLASE"/>
    <property type="match status" value="1"/>
</dbReference>
<evidence type="ECO:0000313" key="7">
    <source>
        <dbReference type="Proteomes" id="UP000257055"/>
    </source>
</evidence>
<dbReference type="Gene3D" id="3.40.50.10310">
    <property type="entry name" value="Creatininase"/>
    <property type="match status" value="1"/>
</dbReference>
<name>A0A3D8TWR2_9LIST</name>
<dbReference type="GO" id="GO:0046872">
    <property type="term" value="F:metal ion binding"/>
    <property type="evidence" value="ECO:0007669"/>
    <property type="project" value="UniProtKB-KW"/>
</dbReference>
<proteinExistence type="inferred from homology"/>
<evidence type="ECO:0000256" key="3">
    <source>
        <dbReference type="ARBA" id="ARBA00022801"/>
    </source>
</evidence>
<keyword evidence="4" id="KW-0862">Zinc</keyword>
<dbReference type="Proteomes" id="UP000257055">
    <property type="component" value="Unassembled WGS sequence"/>
</dbReference>
<gene>
    <name evidence="6" type="ORF">UR08_03500</name>
</gene>
<dbReference type="GO" id="GO:0009231">
    <property type="term" value="P:riboflavin biosynthetic process"/>
    <property type="evidence" value="ECO:0007669"/>
    <property type="project" value="TreeGrafter"/>
</dbReference>
<evidence type="ECO:0000256" key="5">
    <source>
        <dbReference type="ARBA" id="ARBA00024029"/>
    </source>
</evidence>